<evidence type="ECO:0000313" key="3">
    <source>
        <dbReference type="Proteomes" id="UP000887568"/>
    </source>
</evidence>
<keyword evidence="3" id="KW-1185">Reference proteome</keyword>
<evidence type="ECO:0000256" key="1">
    <source>
        <dbReference type="SAM" id="MobiDB-lite"/>
    </source>
</evidence>
<feature type="compositionally biased region" description="Polar residues" evidence="1">
    <location>
        <begin position="78"/>
        <end position="89"/>
    </location>
</feature>
<feature type="compositionally biased region" description="Low complexity" evidence="1">
    <location>
        <begin position="25"/>
        <end position="37"/>
    </location>
</feature>
<protein>
    <submittedName>
        <fullName evidence="2">Uncharacterized protein</fullName>
    </submittedName>
</protein>
<name>A0A914A4V0_PATMI</name>
<feature type="compositionally biased region" description="Polar residues" evidence="1">
    <location>
        <begin position="38"/>
        <end position="51"/>
    </location>
</feature>
<feature type="region of interest" description="Disordered" evidence="1">
    <location>
        <begin position="1"/>
        <end position="59"/>
    </location>
</feature>
<reference evidence="2" key="1">
    <citation type="submission" date="2022-11" db="UniProtKB">
        <authorList>
            <consortium name="EnsemblMetazoa"/>
        </authorList>
    </citation>
    <scope>IDENTIFICATION</scope>
</reference>
<feature type="region of interest" description="Disordered" evidence="1">
    <location>
        <begin position="73"/>
        <end position="100"/>
    </location>
</feature>
<dbReference type="Proteomes" id="UP000887568">
    <property type="component" value="Unplaced"/>
</dbReference>
<proteinExistence type="predicted"/>
<dbReference type="AlphaFoldDB" id="A0A914A4V0"/>
<accession>A0A914A4V0</accession>
<dbReference type="EnsemblMetazoa" id="XM_038202641.1">
    <property type="protein sequence ID" value="XP_038058569.1"/>
    <property type="gene ID" value="LOC119729848"/>
</dbReference>
<organism evidence="2 3">
    <name type="scientific">Patiria miniata</name>
    <name type="common">Bat star</name>
    <name type="synonym">Asterina miniata</name>
    <dbReference type="NCBI Taxonomy" id="46514"/>
    <lineage>
        <taxon>Eukaryota</taxon>
        <taxon>Metazoa</taxon>
        <taxon>Echinodermata</taxon>
        <taxon>Eleutherozoa</taxon>
        <taxon>Asterozoa</taxon>
        <taxon>Asteroidea</taxon>
        <taxon>Valvatacea</taxon>
        <taxon>Valvatida</taxon>
        <taxon>Asterinidae</taxon>
        <taxon>Patiria</taxon>
    </lineage>
</organism>
<dbReference type="GeneID" id="119729848"/>
<evidence type="ECO:0000313" key="2">
    <source>
        <dbReference type="EnsemblMetazoa" id="XP_038058569.1"/>
    </source>
</evidence>
<dbReference type="RefSeq" id="XP_038058569.1">
    <property type="nucleotide sequence ID" value="XM_038202641.1"/>
</dbReference>
<sequence>MGSFTQRPCPTTIEPTSPALPPTTTPTTAQPNPTSPTMTEEATTRAPYTTTDEAKPGRTTILTTTTTVTAVTAAQATDNPAQSPLTDGGNSDIIAPPLQW</sequence>